<dbReference type="RefSeq" id="WP_320379221.1">
    <property type="nucleotide sequence ID" value="NZ_JAWDIQ010000001.1"/>
</dbReference>
<organism evidence="2 3">
    <name type="scientific">Paracerasibacillus soli</name>
    <dbReference type="NCBI Taxonomy" id="480284"/>
    <lineage>
        <taxon>Bacteria</taxon>
        <taxon>Bacillati</taxon>
        <taxon>Bacillota</taxon>
        <taxon>Bacilli</taxon>
        <taxon>Bacillales</taxon>
        <taxon>Bacillaceae</taxon>
        <taxon>Paracerasibacillus</taxon>
    </lineage>
</organism>
<protein>
    <recommendedName>
        <fullName evidence="4">DUF3679 domain-containing protein</fullName>
    </recommendedName>
</protein>
<evidence type="ECO:0000313" key="2">
    <source>
        <dbReference type="EMBL" id="MDY0408491.1"/>
    </source>
</evidence>
<gene>
    <name evidence="2" type="ORF">RWD45_07895</name>
</gene>
<evidence type="ECO:0000256" key="1">
    <source>
        <dbReference type="SAM" id="MobiDB-lite"/>
    </source>
</evidence>
<comment type="caution">
    <text evidence="2">The sequence shown here is derived from an EMBL/GenBank/DDBJ whole genome shotgun (WGS) entry which is preliminary data.</text>
</comment>
<feature type="compositionally biased region" description="Basic and acidic residues" evidence="1">
    <location>
        <begin position="50"/>
        <end position="65"/>
    </location>
</feature>
<accession>A0ABU5CRJ4</accession>
<sequence>MVRSIIVVLLLVICFLGGMLFGMDRDQMTMEKAMTDKAEHPVEEAAEQNVAEKRDQLKQDKSKKEMEEKTYADIIDEDNPVHFTQKTASVLEAGIKGFYEAIVKILYSIAEIFF</sequence>
<evidence type="ECO:0000313" key="3">
    <source>
        <dbReference type="Proteomes" id="UP001275315"/>
    </source>
</evidence>
<name>A0ABU5CRJ4_9BACI</name>
<keyword evidence="3" id="KW-1185">Reference proteome</keyword>
<feature type="region of interest" description="Disordered" evidence="1">
    <location>
        <begin position="35"/>
        <end position="65"/>
    </location>
</feature>
<dbReference type="EMBL" id="JAWDIQ010000001">
    <property type="protein sequence ID" value="MDY0408491.1"/>
    <property type="molecule type" value="Genomic_DNA"/>
</dbReference>
<reference evidence="2 3" key="1">
    <citation type="submission" date="2023-10" db="EMBL/GenBank/DDBJ databases">
        <title>Virgibacillus soli CC-YMP-6 genome.</title>
        <authorList>
            <person name="Miliotis G."/>
            <person name="Sengupta P."/>
            <person name="Hameed A."/>
            <person name="Chuvochina M."/>
            <person name="Mcdonagh F."/>
            <person name="Simpson A.C."/>
            <person name="Singh N.K."/>
            <person name="Rekha P.D."/>
            <person name="Raman K."/>
            <person name="Hugenholtz P."/>
            <person name="Venkateswaran K."/>
        </authorList>
    </citation>
    <scope>NUCLEOTIDE SEQUENCE [LARGE SCALE GENOMIC DNA]</scope>
    <source>
        <strain evidence="2 3">CC-YMP-6</strain>
    </source>
</reference>
<proteinExistence type="predicted"/>
<dbReference type="Proteomes" id="UP001275315">
    <property type="component" value="Unassembled WGS sequence"/>
</dbReference>
<evidence type="ECO:0008006" key="4">
    <source>
        <dbReference type="Google" id="ProtNLM"/>
    </source>
</evidence>